<proteinExistence type="predicted"/>
<name>A0AA88DFM9_FICCA</name>
<evidence type="ECO:0000313" key="1">
    <source>
        <dbReference type="EMBL" id="GMN54761.1"/>
    </source>
</evidence>
<dbReference type="AlphaFoldDB" id="A0AA88DFM9"/>
<accession>A0AA88DFM9</accession>
<dbReference type="Proteomes" id="UP001187192">
    <property type="component" value="Unassembled WGS sequence"/>
</dbReference>
<protein>
    <submittedName>
        <fullName evidence="1">Uncharacterized protein</fullName>
    </submittedName>
</protein>
<reference evidence="1" key="1">
    <citation type="submission" date="2023-07" db="EMBL/GenBank/DDBJ databases">
        <title>draft genome sequence of fig (Ficus carica).</title>
        <authorList>
            <person name="Takahashi T."/>
            <person name="Nishimura K."/>
        </authorList>
    </citation>
    <scope>NUCLEOTIDE SEQUENCE</scope>
</reference>
<evidence type="ECO:0000313" key="2">
    <source>
        <dbReference type="Proteomes" id="UP001187192"/>
    </source>
</evidence>
<sequence>MVRNGFEFRGKCKTDTTTWKPVDGKTKEMNSRGGTRKNEFRGSRDEHLILNRLPAHKPTINCTLRSSFLVPLNVKNSLKTALYSTAKPLAVMAMSMENSIGVVAAKLGMMSFFKADDKVVPLFVIGFKEGYDAVQVGLTVTFRRSTQSRWATSRNSNSNPPRVLS</sequence>
<comment type="caution">
    <text evidence="1">The sequence shown here is derived from an EMBL/GenBank/DDBJ whole genome shotgun (WGS) entry which is preliminary data.</text>
</comment>
<dbReference type="EMBL" id="BTGU01000053">
    <property type="protein sequence ID" value="GMN54761.1"/>
    <property type="molecule type" value="Genomic_DNA"/>
</dbReference>
<gene>
    <name evidence="1" type="ORF">TIFTF001_023877</name>
</gene>
<organism evidence="1 2">
    <name type="scientific">Ficus carica</name>
    <name type="common">Common fig</name>
    <dbReference type="NCBI Taxonomy" id="3494"/>
    <lineage>
        <taxon>Eukaryota</taxon>
        <taxon>Viridiplantae</taxon>
        <taxon>Streptophyta</taxon>
        <taxon>Embryophyta</taxon>
        <taxon>Tracheophyta</taxon>
        <taxon>Spermatophyta</taxon>
        <taxon>Magnoliopsida</taxon>
        <taxon>eudicotyledons</taxon>
        <taxon>Gunneridae</taxon>
        <taxon>Pentapetalae</taxon>
        <taxon>rosids</taxon>
        <taxon>fabids</taxon>
        <taxon>Rosales</taxon>
        <taxon>Moraceae</taxon>
        <taxon>Ficeae</taxon>
        <taxon>Ficus</taxon>
    </lineage>
</organism>
<keyword evidence="2" id="KW-1185">Reference proteome</keyword>